<organism evidence="2 3">
    <name type="scientific">Daphnia magna</name>
    <dbReference type="NCBI Taxonomy" id="35525"/>
    <lineage>
        <taxon>Eukaryota</taxon>
        <taxon>Metazoa</taxon>
        <taxon>Ecdysozoa</taxon>
        <taxon>Arthropoda</taxon>
        <taxon>Crustacea</taxon>
        <taxon>Branchiopoda</taxon>
        <taxon>Diplostraca</taxon>
        <taxon>Cladocera</taxon>
        <taxon>Anomopoda</taxon>
        <taxon>Daphniidae</taxon>
        <taxon>Daphnia</taxon>
    </lineage>
</organism>
<gene>
    <name evidence="2" type="ORF">APZ42_012061</name>
</gene>
<sequence>MAAEKRVLFLTTALPLKEKIGMVTLAGIFIDYLFIRYYDIKSISNDVYLLEADVYLISITTGIAFPVLTQLPFLFIWRRTIYNLLIYKVFVVFFSFFFFFCKSFGRSCLRK</sequence>
<keyword evidence="1" id="KW-1133">Transmembrane helix</keyword>
<protein>
    <submittedName>
        <fullName evidence="2">Uncharacterized protein</fullName>
    </submittedName>
</protein>
<evidence type="ECO:0000256" key="1">
    <source>
        <dbReference type="SAM" id="Phobius"/>
    </source>
</evidence>
<keyword evidence="3" id="KW-1185">Reference proteome</keyword>
<feature type="transmembrane region" description="Helical" evidence="1">
    <location>
        <begin position="20"/>
        <end position="38"/>
    </location>
</feature>
<evidence type="ECO:0000313" key="3">
    <source>
        <dbReference type="Proteomes" id="UP000076858"/>
    </source>
</evidence>
<comment type="caution">
    <text evidence="2">The sequence shown here is derived from an EMBL/GenBank/DDBJ whole genome shotgun (WGS) entry which is preliminary data.</text>
</comment>
<name>A0A162S247_9CRUS</name>
<dbReference type="EMBL" id="LRGB01000084">
    <property type="protein sequence ID" value="KZS20957.1"/>
    <property type="molecule type" value="Genomic_DNA"/>
</dbReference>
<keyword evidence="1" id="KW-0472">Membrane</keyword>
<evidence type="ECO:0000313" key="2">
    <source>
        <dbReference type="EMBL" id="KZS20957.1"/>
    </source>
</evidence>
<dbReference type="AlphaFoldDB" id="A0A162S247"/>
<accession>A0A162S247</accession>
<dbReference type="Proteomes" id="UP000076858">
    <property type="component" value="Unassembled WGS sequence"/>
</dbReference>
<proteinExistence type="predicted"/>
<keyword evidence="1" id="KW-0812">Transmembrane</keyword>
<feature type="transmembrane region" description="Helical" evidence="1">
    <location>
        <begin position="81"/>
        <end position="101"/>
    </location>
</feature>
<reference evidence="2 3" key="1">
    <citation type="submission" date="2016-03" db="EMBL/GenBank/DDBJ databases">
        <title>EvidentialGene: Evidence-directed Construction of Genes on Genomes.</title>
        <authorList>
            <person name="Gilbert D.G."/>
            <person name="Choi J.-H."/>
            <person name="Mockaitis K."/>
            <person name="Colbourne J."/>
            <person name="Pfrender M."/>
        </authorList>
    </citation>
    <scope>NUCLEOTIDE SEQUENCE [LARGE SCALE GENOMIC DNA]</scope>
    <source>
        <strain evidence="2 3">Xinb3</strain>
        <tissue evidence="2">Complete organism</tissue>
    </source>
</reference>
<feature type="transmembrane region" description="Helical" evidence="1">
    <location>
        <begin position="54"/>
        <end position="75"/>
    </location>
</feature>